<dbReference type="GO" id="GO:0015031">
    <property type="term" value="P:protein transport"/>
    <property type="evidence" value="ECO:0007669"/>
    <property type="project" value="UniProtKB-KW"/>
</dbReference>
<evidence type="ECO:0000256" key="1">
    <source>
        <dbReference type="ARBA" id="ARBA00004413"/>
    </source>
</evidence>
<evidence type="ECO:0000256" key="3">
    <source>
        <dbReference type="ARBA" id="ARBA00020392"/>
    </source>
</evidence>
<dbReference type="GO" id="GO:0005886">
    <property type="term" value="C:plasma membrane"/>
    <property type="evidence" value="ECO:0007669"/>
    <property type="project" value="UniProtKB-SubCell"/>
</dbReference>
<dbReference type="Gene3D" id="1.10.287.1700">
    <property type="match status" value="1"/>
</dbReference>
<dbReference type="GO" id="GO:0009288">
    <property type="term" value="C:bacterial-type flagellum"/>
    <property type="evidence" value="ECO:0007669"/>
    <property type="project" value="InterPro"/>
</dbReference>
<keyword evidence="5" id="KW-1003">Cell membrane</keyword>
<evidence type="ECO:0000256" key="6">
    <source>
        <dbReference type="ARBA" id="ARBA00022500"/>
    </source>
</evidence>
<comment type="similarity">
    <text evidence="2">Belongs to the FliJ family.</text>
</comment>
<keyword evidence="4" id="KW-0813">Transport</keyword>
<keyword evidence="8" id="KW-0653">Protein transport</keyword>
<feature type="coiled-coil region" evidence="11">
    <location>
        <begin position="25"/>
        <end position="105"/>
    </location>
</feature>
<gene>
    <name evidence="12" type="ORF">NATSA_04590</name>
</gene>
<evidence type="ECO:0000256" key="4">
    <source>
        <dbReference type="ARBA" id="ARBA00022448"/>
    </source>
</evidence>
<dbReference type="GO" id="GO:0006935">
    <property type="term" value="P:chemotaxis"/>
    <property type="evidence" value="ECO:0007669"/>
    <property type="project" value="UniProtKB-KW"/>
</dbReference>
<evidence type="ECO:0000313" key="12">
    <source>
        <dbReference type="EMBL" id="MBP3191938.1"/>
    </source>
</evidence>
<proteinExistence type="inferred from homology"/>
<evidence type="ECO:0000256" key="10">
    <source>
        <dbReference type="ARBA" id="ARBA00023225"/>
    </source>
</evidence>
<evidence type="ECO:0000256" key="9">
    <source>
        <dbReference type="ARBA" id="ARBA00023136"/>
    </source>
</evidence>
<name>A0A8J7S4Q0_9BACT</name>
<dbReference type="RefSeq" id="WP_210510839.1">
    <property type="nucleotide sequence ID" value="NZ_JAFIDN010000003.1"/>
</dbReference>
<reference evidence="12" key="1">
    <citation type="submission" date="2021-02" db="EMBL/GenBank/DDBJ databases">
        <title>Natronogracilivirga saccharolytica gen. nov. sp. nov. a new anaerobic, haloalkiliphilic carbohydrate-fermenting bacterium from soda lake and proposing of Cyclonatronumiaceae fam. nov. in the phylum Balneolaeota.</title>
        <authorList>
            <person name="Zhilina T.N."/>
            <person name="Sorokin D.Y."/>
            <person name="Zavarzina D.G."/>
            <person name="Toshchakov S.V."/>
            <person name="Kublanov I.V."/>
        </authorList>
    </citation>
    <scope>NUCLEOTIDE SEQUENCE</scope>
    <source>
        <strain evidence="12">Z-1702</strain>
    </source>
</reference>
<evidence type="ECO:0000256" key="2">
    <source>
        <dbReference type="ARBA" id="ARBA00010004"/>
    </source>
</evidence>
<accession>A0A8J7S4Q0</accession>
<organism evidence="12 13">
    <name type="scientific">Natronogracilivirga saccharolytica</name>
    <dbReference type="NCBI Taxonomy" id="2812953"/>
    <lineage>
        <taxon>Bacteria</taxon>
        <taxon>Pseudomonadati</taxon>
        <taxon>Balneolota</taxon>
        <taxon>Balneolia</taxon>
        <taxon>Balneolales</taxon>
        <taxon>Cyclonatronaceae</taxon>
        <taxon>Natronogracilivirga</taxon>
    </lineage>
</organism>
<sequence>MSFKFSLEPVLKVREHREKVQRQKLAEEMKRKQRISEQKEAVQADLEQFLGQKDKHKVYDVQKLRNSYAHLEHSHNVMGKLERDMQKAEDAIHKERNKLVTAHRETHIMEKAKDREFSAWKEDLERNEQKAMDEIATQYYNR</sequence>
<comment type="subcellular location">
    <subcellularLocation>
        <location evidence="1">Cell membrane</location>
        <topology evidence="1">Peripheral membrane protein</topology>
        <orientation evidence="1">Cytoplasmic side</orientation>
    </subcellularLocation>
</comment>
<dbReference type="GO" id="GO:0044781">
    <property type="term" value="P:bacterial-type flagellum organization"/>
    <property type="evidence" value="ECO:0007669"/>
    <property type="project" value="UniProtKB-KW"/>
</dbReference>
<evidence type="ECO:0000256" key="5">
    <source>
        <dbReference type="ARBA" id="ARBA00022475"/>
    </source>
</evidence>
<evidence type="ECO:0000313" key="13">
    <source>
        <dbReference type="Proteomes" id="UP000673975"/>
    </source>
</evidence>
<keyword evidence="12" id="KW-0969">Cilium</keyword>
<keyword evidence="11" id="KW-0175">Coiled coil</keyword>
<dbReference type="GO" id="GO:0071973">
    <property type="term" value="P:bacterial-type flagellum-dependent cell motility"/>
    <property type="evidence" value="ECO:0007669"/>
    <property type="project" value="InterPro"/>
</dbReference>
<dbReference type="InterPro" id="IPR053716">
    <property type="entry name" value="Flag_assembly_chemotaxis_eff"/>
</dbReference>
<keyword evidence="7" id="KW-1005">Bacterial flagellum biogenesis</keyword>
<keyword evidence="10" id="KW-1006">Bacterial flagellum protein export</keyword>
<keyword evidence="12" id="KW-0966">Cell projection</keyword>
<protein>
    <recommendedName>
        <fullName evidence="3">Flagellar FliJ protein</fullName>
    </recommendedName>
</protein>
<keyword evidence="9" id="KW-0472">Membrane</keyword>
<keyword evidence="13" id="KW-1185">Reference proteome</keyword>
<dbReference type="AlphaFoldDB" id="A0A8J7S4Q0"/>
<evidence type="ECO:0000256" key="11">
    <source>
        <dbReference type="SAM" id="Coils"/>
    </source>
</evidence>
<dbReference type="EMBL" id="JAFIDN010000003">
    <property type="protein sequence ID" value="MBP3191938.1"/>
    <property type="molecule type" value="Genomic_DNA"/>
</dbReference>
<dbReference type="Proteomes" id="UP000673975">
    <property type="component" value="Unassembled WGS sequence"/>
</dbReference>
<evidence type="ECO:0000256" key="7">
    <source>
        <dbReference type="ARBA" id="ARBA00022795"/>
    </source>
</evidence>
<evidence type="ECO:0000256" key="8">
    <source>
        <dbReference type="ARBA" id="ARBA00022927"/>
    </source>
</evidence>
<keyword evidence="12" id="KW-0282">Flagellum</keyword>
<dbReference type="InterPro" id="IPR012823">
    <property type="entry name" value="Flagell_FliJ"/>
</dbReference>
<dbReference type="Pfam" id="PF02050">
    <property type="entry name" value="FliJ"/>
    <property type="match status" value="1"/>
</dbReference>
<comment type="caution">
    <text evidence="12">The sequence shown here is derived from an EMBL/GenBank/DDBJ whole genome shotgun (WGS) entry which is preliminary data.</text>
</comment>
<keyword evidence="6" id="KW-0145">Chemotaxis</keyword>